<dbReference type="CDD" id="cd04458">
    <property type="entry name" value="CSP_CDS"/>
    <property type="match status" value="1"/>
</dbReference>
<dbReference type="Pfam" id="PF10592">
    <property type="entry name" value="AIPR"/>
    <property type="match status" value="1"/>
</dbReference>
<dbReference type="InterPro" id="IPR018891">
    <property type="entry name" value="AIPR_C"/>
</dbReference>
<dbReference type="Pfam" id="PF00313">
    <property type="entry name" value="CSD"/>
    <property type="match status" value="1"/>
</dbReference>
<dbReference type="SUPFAM" id="SSF50249">
    <property type="entry name" value="Nucleic acid-binding proteins"/>
    <property type="match status" value="1"/>
</dbReference>
<comment type="subcellular location">
    <subcellularLocation>
        <location evidence="1">Cytoplasm</location>
    </subcellularLocation>
</comment>
<evidence type="ECO:0000313" key="4">
    <source>
        <dbReference type="Proteomes" id="UP000614216"/>
    </source>
</evidence>
<dbReference type="InterPro" id="IPR012340">
    <property type="entry name" value="NA-bd_OB-fold"/>
</dbReference>
<dbReference type="Proteomes" id="UP000614216">
    <property type="component" value="Unassembled WGS sequence"/>
</dbReference>
<evidence type="ECO:0000313" key="3">
    <source>
        <dbReference type="EMBL" id="MBL6447683.1"/>
    </source>
</evidence>
<evidence type="ECO:0000259" key="2">
    <source>
        <dbReference type="PROSITE" id="PS51857"/>
    </source>
</evidence>
<gene>
    <name evidence="3" type="ORF">JMN32_15300</name>
</gene>
<dbReference type="GO" id="GO:0003676">
    <property type="term" value="F:nucleic acid binding"/>
    <property type="evidence" value="ECO:0007669"/>
    <property type="project" value="InterPro"/>
</dbReference>
<keyword evidence="4" id="KW-1185">Reference proteome</keyword>
<dbReference type="PROSITE" id="PS51857">
    <property type="entry name" value="CSD_2"/>
    <property type="match status" value="1"/>
</dbReference>
<sequence>MDRIIESFVEDFESDFNYKEKDRNKLFEHFSNYLIVSKLYPDKSSIDKINVGGAKNPGIDGLAVMTNNHLITSIEEVDYFIQENDLLEVDFNFVQSKTTSSFELSGISNFITSVREFFKDGNLCFEDELLNLRDLKNYIYKNSIKMEKSPTIKLYYITTGKWIGDQNLLTTVKTGINDLMSTDLFCDVKFIPIDADKIKSLYREIKNKITREISFEKHTILPMIDKVSESYLGILPAGELIKITTDEDGEIIKTIFYDNVRDFQGFNKVNSGIRETINNTQSKDKFVLLNNGITIVAKSLNKVGSSFKISDFQIVNGCQTSHVLHHLKDLVDSNVKLPLKLIVTDDDDTINDIIKATNSQTEVKNEAFEILKPFHKRLEEFYDSFSKDEAKRLFYERRSKQYSGAKARQEKVISLSTQISSYVAMFLNEPQSTHRYFGELLKAYNNRLFLENHSLYPYYTSGLALSVIEEFYRDGNLSSSTKKFKFHLLLMLRIHVAGEKTPINVASNSKLENYCLKICDILWNRETALKNFKLLESKLKSTLDNTDLLKRQAHSMRAFTEELIPTVTENRKFGKVTYYNSTRGFGFIRIDGTDDDVFIHYTEVMKAFDGLTPYAKSFSFDVYESDRGPQAKNMELI</sequence>
<dbReference type="GO" id="GO:0005829">
    <property type="term" value="C:cytosol"/>
    <property type="evidence" value="ECO:0007669"/>
    <property type="project" value="UniProtKB-ARBA"/>
</dbReference>
<dbReference type="InterPro" id="IPR019844">
    <property type="entry name" value="CSD_CS"/>
</dbReference>
<dbReference type="RefSeq" id="WP_202857222.1">
    <property type="nucleotide sequence ID" value="NZ_JAEUGD010000053.1"/>
</dbReference>
<dbReference type="PROSITE" id="PS00352">
    <property type="entry name" value="CSD_1"/>
    <property type="match status" value="1"/>
</dbReference>
<comment type="caution">
    <text evidence="3">The sequence shown here is derived from an EMBL/GenBank/DDBJ whole genome shotgun (WGS) entry which is preliminary data.</text>
</comment>
<protein>
    <submittedName>
        <fullName evidence="3">AIPR family protein</fullName>
    </submittedName>
</protein>
<dbReference type="InterPro" id="IPR011129">
    <property type="entry name" value="CSD"/>
</dbReference>
<dbReference type="SMART" id="SM00357">
    <property type="entry name" value="CSP"/>
    <property type="match status" value="1"/>
</dbReference>
<dbReference type="EMBL" id="JAEUGD010000053">
    <property type="protein sequence ID" value="MBL6447683.1"/>
    <property type="molecule type" value="Genomic_DNA"/>
</dbReference>
<accession>A0A937G067</accession>
<organism evidence="3 4">
    <name type="scientific">Fulvivirga marina</name>
    <dbReference type="NCBI Taxonomy" id="2494733"/>
    <lineage>
        <taxon>Bacteria</taxon>
        <taxon>Pseudomonadati</taxon>
        <taxon>Bacteroidota</taxon>
        <taxon>Cytophagia</taxon>
        <taxon>Cytophagales</taxon>
        <taxon>Fulvivirgaceae</taxon>
        <taxon>Fulvivirga</taxon>
    </lineage>
</organism>
<reference evidence="3" key="1">
    <citation type="submission" date="2021-01" db="EMBL/GenBank/DDBJ databases">
        <title>Fulvivirga kasyanovii gen. nov., sp nov., a novel member of the phylum Bacteroidetes isolated from seawater in a mussel farm.</title>
        <authorList>
            <person name="Zhao L.-H."/>
            <person name="Wang Z.-J."/>
        </authorList>
    </citation>
    <scope>NUCLEOTIDE SEQUENCE</scope>
    <source>
        <strain evidence="3">29W222</strain>
    </source>
</reference>
<dbReference type="InterPro" id="IPR002059">
    <property type="entry name" value="CSP_DNA-bd"/>
</dbReference>
<dbReference type="Gene3D" id="2.40.50.140">
    <property type="entry name" value="Nucleic acid-binding proteins"/>
    <property type="match status" value="1"/>
</dbReference>
<feature type="domain" description="CSD" evidence="2">
    <location>
        <begin position="571"/>
        <end position="636"/>
    </location>
</feature>
<proteinExistence type="predicted"/>
<name>A0A937G067_9BACT</name>
<dbReference type="AlphaFoldDB" id="A0A937G067"/>
<evidence type="ECO:0000256" key="1">
    <source>
        <dbReference type="RuleBase" id="RU000408"/>
    </source>
</evidence>